<gene>
    <name evidence="4" type="ORF">TWF696_003328</name>
</gene>
<dbReference type="Gene3D" id="1.10.1200.10">
    <property type="entry name" value="ACP-like"/>
    <property type="match status" value="1"/>
</dbReference>
<feature type="domain" description="Carrier" evidence="3">
    <location>
        <begin position="115"/>
        <end position="189"/>
    </location>
</feature>
<proteinExistence type="predicted"/>
<name>A0AAV9TXN1_9PEZI</name>
<dbReference type="GO" id="GO:0044550">
    <property type="term" value="P:secondary metabolite biosynthetic process"/>
    <property type="evidence" value="ECO:0007669"/>
    <property type="project" value="TreeGrafter"/>
</dbReference>
<dbReference type="GO" id="GO:0006633">
    <property type="term" value="P:fatty acid biosynthetic process"/>
    <property type="evidence" value="ECO:0007669"/>
    <property type="project" value="TreeGrafter"/>
</dbReference>
<dbReference type="PROSITE" id="PS50075">
    <property type="entry name" value="CARRIER"/>
    <property type="match status" value="1"/>
</dbReference>
<accession>A0AAV9TXN1</accession>
<dbReference type="EMBL" id="JAVHNQ010000017">
    <property type="protein sequence ID" value="KAK6330436.1"/>
    <property type="molecule type" value="Genomic_DNA"/>
</dbReference>
<dbReference type="InterPro" id="IPR006162">
    <property type="entry name" value="Ppantetheine_attach_site"/>
</dbReference>
<dbReference type="InterPro" id="IPR050091">
    <property type="entry name" value="PKS_NRPS_Biosynth_Enz"/>
</dbReference>
<dbReference type="PANTHER" id="PTHR43775:SF37">
    <property type="entry name" value="SI:DKEY-61P9.11"/>
    <property type="match status" value="1"/>
</dbReference>
<keyword evidence="2" id="KW-0597">Phosphoprotein</keyword>
<organism evidence="4 5">
    <name type="scientific">Orbilia brochopaga</name>
    <dbReference type="NCBI Taxonomy" id="3140254"/>
    <lineage>
        <taxon>Eukaryota</taxon>
        <taxon>Fungi</taxon>
        <taxon>Dikarya</taxon>
        <taxon>Ascomycota</taxon>
        <taxon>Pezizomycotina</taxon>
        <taxon>Orbiliomycetes</taxon>
        <taxon>Orbiliales</taxon>
        <taxon>Orbiliaceae</taxon>
        <taxon>Orbilia</taxon>
    </lineage>
</organism>
<dbReference type="GO" id="GO:0031177">
    <property type="term" value="F:phosphopantetheine binding"/>
    <property type="evidence" value="ECO:0007669"/>
    <property type="project" value="InterPro"/>
</dbReference>
<dbReference type="PANTHER" id="PTHR43775">
    <property type="entry name" value="FATTY ACID SYNTHASE"/>
    <property type="match status" value="1"/>
</dbReference>
<protein>
    <recommendedName>
        <fullName evidence="3">Carrier domain-containing protein</fullName>
    </recommendedName>
</protein>
<keyword evidence="5" id="KW-1185">Reference proteome</keyword>
<evidence type="ECO:0000256" key="2">
    <source>
        <dbReference type="ARBA" id="ARBA00022553"/>
    </source>
</evidence>
<keyword evidence="1" id="KW-0596">Phosphopantetheine</keyword>
<dbReference type="InterPro" id="IPR009081">
    <property type="entry name" value="PP-bd_ACP"/>
</dbReference>
<sequence>MLAQVENRQERDLLLAQNTYQGVETPDFRELLDYYCDSNMPLLPVDEAQVTLGLKLLHENPDLDPLGTIWGRNPMFKALRRLTQTDSSSSPKESAKKSMASMITAANTAEDAIQIVVSALTTRLSSTIAGMDPEDMDQSKPIQAYGIDSLQVMELRSWFLRNFKADLPTFSILGAPSISALASSIVDKSGLRSKV</sequence>
<comment type="caution">
    <text evidence="4">The sequence shown here is derived from an EMBL/GenBank/DDBJ whole genome shotgun (WGS) entry which is preliminary data.</text>
</comment>
<dbReference type="GO" id="GO:0004312">
    <property type="term" value="F:fatty acid synthase activity"/>
    <property type="evidence" value="ECO:0007669"/>
    <property type="project" value="TreeGrafter"/>
</dbReference>
<dbReference type="Pfam" id="PF00550">
    <property type="entry name" value="PP-binding"/>
    <property type="match status" value="1"/>
</dbReference>
<dbReference type="Proteomes" id="UP001375240">
    <property type="component" value="Unassembled WGS sequence"/>
</dbReference>
<dbReference type="InterPro" id="IPR036736">
    <property type="entry name" value="ACP-like_sf"/>
</dbReference>
<dbReference type="SUPFAM" id="SSF47336">
    <property type="entry name" value="ACP-like"/>
    <property type="match status" value="1"/>
</dbReference>
<dbReference type="SMART" id="SM00823">
    <property type="entry name" value="PKS_PP"/>
    <property type="match status" value="1"/>
</dbReference>
<dbReference type="PROSITE" id="PS00012">
    <property type="entry name" value="PHOSPHOPANTETHEINE"/>
    <property type="match status" value="1"/>
</dbReference>
<dbReference type="AlphaFoldDB" id="A0AAV9TXN1"/>
<evidence type="ECO:0000313" key="5">
    <source>
        <dbReference type="Proteomes" id="UP001375240"/>
    </source>
</evidence>
<reference evidence="4 5" key="1">
    <citation type="submission" date="2019-10" db="EMBL/GenBank/DDBJ databases">
        <authorList>
            <person name="Palmer J.M."/>
        </authorList>
    </citation>
    <scope>NUCLEOTIDE SEQUENCE [LARGE SCALE GENOMIC DNA]</scope>
    <source>
        <strain evidence="4 5">TWF696</strain>
    </source>
</reference>
<evidence type="ECO:0000259" key="3">
    <source>
        <dbReference type="PROSITE" id="PS50075"/>
    </source>
</evidence>
<dbReference type="InterPro" id="IPR020806">
    <property type="entry name" value="PKS_PP-bd"/>
</dbReference>
<evidence type="ECO:0000313" key="4">
    <source>
        <dbReference type="EMBL" id="KAK6330436.1"/>
    </source>
</evidence>
<evidence type="ECO:0000256" key="1">
    <source>
        <dbReference type="ARBA" id="ARBA00022450"/>
    </source>
</evidence>